<dbReference type="GO" id="GO:0016020">
    <property type="term" value="C:membrane"/>
    <property type="evidence" value="ECO:0007669"/>
    <property type="project" value="UniProtKB-SubCell"/>
</dbReference>
<keyword evidence="3 5" id="KW-1133">Transmembrane helix</keyword>
<dbReference type="Pfam" id="PF04932">
    <property type="entry name" value="Wzy_C"/>
    <property type="match status" value="1"/>
</dbReference>
<feature type="transmembrane region" description="Helical" evidence="5">
    <location>
        <begin position="181"/>
        <end position="197"/>
    </location>
</feature>
<dbReference type="Proteomes" id="UP000316282">
    <property type="component" value="Unassembled WGS sequence"/>
</dbReference>
<dbReference type="AlphaFoldDB" id="A0A502LBK8"/>
<feature type="transmembrane region" description="Helical" evidence="5">
    <location>
        <begin position="9"/>
        <end position="28"/>
    </location>
</feature>
<dbReference type="EMBL" id="SDPD01000007">
    <property type="protein sequence ID" value="TPH21530.1"/>
    <property type="molecule type" value="Genomic_DNA"/>
</dbReference>
<feature type="transmembrane region" description="Helical" evidence="5">
    <location>
        <begin position="118"/>
        <end position="140"/>
    </location>
</feature>
<feature type="transmembrane region" description="Helical" evidence="5">
    <location>
        <begin position="64"/>
        <end position="84"/>
    </location>
</feature>
<dbReference type="InterPro" id="IPR051533">
    <property type="entry name" value="WaaL-like"/>
</dbReference>
<dbReference type="InterPro" id="IPR007016">
    <property type="entry name" value="O-antigen_ligase-rel_domated"/>
</dbReference>
<comment type="caution">
    <text evidence="7">The sequence shown here is derived from an EMBL/GenBank/DDBJ whole genome shotgun (WGS) entry which is preliminary data.</text>
</comment>
<evidence type="ECO:0000256" key="3">
    <source>
        <dbReference type="ARBA" id="ARBA00022989"/>
    </source>
</evidence>
<feature type="transmembrane region" description="Helical" evidence="5">
    <location>
        <begin position="366"/>
        <end position="383"/>
    </location>
</feature>
<feature type="transmembrane region" description="Helical" evidence="5">
    <location>
        <begin position="335"/>
        <end position="354"/>
    </location>
</feature>
<evidence type="ECO:0000259" key="6">
    <source>
        <dbReference type="Pfam" id="PF04932"/>
    </source>
</evidence>
<evidence type="ECO:0000256" key="1">
    <source>
        <dbReference type="ARBA" id="ARBA00004141"/>
    </source>
</evidence>
<organism evidence="7 8">
    <name type="scientific">Haemophilus haemolyticus</name>
    <dbReference type="NCBI Taxonomy" id="726"/>
    <lineage>
        <taxon>Bacteria</taxon>
        <taxon>Pseudomonadati</taxon>
        <taxon>Pseudomonadota</taxon>
        <taxon>Gammaproteobacteria</taxon>
        <taxon>Pasteurellales</taxon>
        <taxon>Pasteurellaceae</taxon>
        <taxon>Haemophilus</taxon>
    </lineage>
</organism>
<keyword evidence="7" id="KW-0436">Ligase</keyword>
<protein>
    <submittedName>
        <fullName evidence="7">O-antigen ligase family protein</fullName>
    </submittedName>
</protein>
<keyword evidence="4 5" id="KW-0472">Membrane</keyword>
<feature type="transmembrane region" description="Helical" evidence="5">
    <location>
        <begin position="389"/>
        <end position="408"/>
    </location>
</feature>
<feature type="domain" description="O-antigen ligase-related" evidence="6">
    <location>
        <begin position="187"/>
        <end position="342"/>
    </location>
</feature>
<evidence type="ECO:0000313" key="7">
    <source>
        <dbReference type="EMBL" id="TPH21530.1"/>
    </source>
</evidence>
<name>A0A502LBK8_HAEHA</name>
<feature type="transmembrane region" description="Helical" evidence="5">
    <location>
        <begin position="203"/>
        <end position="219"/>
    </location>
</feature>
<feature type="transmembrane region" description="Helical" evidence="5">
    <location>
        <begin position="152"/>
        <end position="174"/>
    </location>
</feature>
<dbReference type="GO" id="GO:0016874">
    <property type="term" value="F:ligase activity"/>
    <property type="evidence" value="ECO:0007669"/>
    <property type="project" value="UniProtKB-KW"/>
</dbReference>
<keyword evidence="2 5" id="KW-0812">Transmembrane</keyword>
<evidence type="ECO:0000313" key="8">
    <source>
        <dbReference type="Proteomes" id="UP000316282"/>
    </source>
</evidence>
<sequence>MTSFFHKKYITFCINVFVGLFFTTVLIFKKGYSYVPITLGAVSVIYVIIYFIKSKIHDELSKIDKIFIFSLLYYFISFLLSVFINQDSFREIDNPSRVLLFIPLFILFRHFPLKIDTILYAIPTGAIITGCVALFQKFYLGYDKPFPEIMHIQVGDIAISLATFSLVITIHFFIKQYYKSVLIGLAGVILAMSTSALSGARGGWVGFPIILIILLLLYRQFLSKKLIIAFFAIMGGSFILLVMNPKFNMTKRYYAAESDIKLYLEKNDKSTSLGARFDMWENAFVAIKESPIFGHGSRGYELFRNKQIESGSMAKTTLQFNSLHNQFLESWVKRGLLGFIGLIVILFVPFIYFMKNCQQQNLEIKCVAILGVMHLLSHLFYFMSQSFLAHNSGSLFYFFVCIIFYSLIRSSRSSPY</sequence>
<accession>A0A502LBK8</accession>
<dbReference type="RefSeq" id="WP_140527432.1">
    <property type="nucleotide sequence ID" value="NZ_SDPD01000007.1"/>
</dbReference>
<dbReference type="PANTHER" id="PTHR37422:SF17">
    <property type="entry name" value="O-ANTIGEN LIGASE"/>
    <property type="match status" value="1"/>
</dbReference>
<gene>
    <name evidence="7" type="ORF">EUX52_04950</name>
</gene>
<evidence type="ECO:0000256" key="5">
    <source>
        <dbReference type="SAM" id="Phobius"/>
    </source>
</evidence>
<comment type="subcellular location">
    <subcellularLocation>
        <location evidence="1">Membrane</location>
        <topology evidence="1">Multi-pass membrane protein</topology>
    </subcellularLocation>
</comment>
<feature type="transmembrane region" description="Helical" evidence="5">
    <location>
        <begin position="96"/>
        <end position="111"/>
    </location>
</feature>
<proteinExistence type="predicted"/>
<feature type="transmembrane region" description="Helical" evidence="5">
    <location>
        <begin position="226"/>
        <end position="243"/>
    </location>
</feature>
<feature type="transmembrane region" description="Helical" evidence="5">
    <location>
        <begin position="34"/>
        <end position="52"/>
    </location>
</feature>
<evidence type="ECO:0000256" key="4">
    <source>
        <dbReference type="ARBA" id="ARBA00023136"/>
    </source>
</evidence>
<dbReference type="PANTHER" id="PTHR37422">
    <property type="entry name" value="TEICHURONIC ACID BIOSYNTHESIS PROTEIN TUAE"/>
    <property type="match status" value="1"/>
</dbReference>
<reference evidence="7 8" key="1">
    <citation type="submission" date="2019-01" db="EMBL/GenBank/DDBJ databases">
        <title>Comparative genomic analysis identifies haemin-independent Haemophilus haemolyticus: a formal re-classification of Haemophilus intermedius.</title>
        <authorList>
            <person name="Harris T.M."/>
            <person name="Price E.P."/>
            <person name="Sarovich D.S."/>
            <person name="Norskov-Lauritsen N."/>
            <person name="Beissbarth J."/>
            <person name="Chang A.B."/>
            <person name="Smith-Vaughan H.C."/>
        </authorList>
    </citation>
    <scope>NUCLEOTIDE SEQUENCE [LARGE SCALE GENOMIC DNA]</scope>
    <source>
        <strain evidence="7 8">60982 B Hi-1</strain>
    </source>
</reference>
<evidence type="ECO:0000256" key="2">
    <source>
        <dbReference type="ARBA" id="ARBA00022692"/>
    </source>
</evidence>